<dbReference type="InterPro" id="IPR012368">
    <property type="entry name" value="OxRdtase_Mopterin-bd_su_IorB"/>
</dbReference>
<organism evidence="3 4">
    <name type="scientific">Ramlibacter agri</name>
    <dbReference type="NCBI Taxonomy" id="2728837"/>
    <lineage>
        <taxon>Bacteria</taxon>
        <taxon>Pseudomonadati</taxon>
        <taxon>Pseudomonadota</taxon>
        <taxon>Betaproteobacteria</taxon>
        <taxon>Burkholderiales</taxon>
        <taxon>Comamonadaceae</taxon>
        <taxon>Ramlibacter</taxon>
    </lineage>
</organism>
<dbReference type="PIRSF" id="PIRSF036389">
    <property type="entry name" value="IOR_B"/>
    <property type="match status" value="1"/>
</dbReference>
<dbReference type="PANTHER" id="PTHR47495:SF1">
    <property type="entry name" value="BLL3820 PROTEIN"/>
    <property type="match status" value="1"/>
</dbReference>
<feature type="domain" description="Aldehyde oxidase/xanthine dehydrogenase a/b hammerhead" evidence="2">
    <location>
        <begin position="224"/>
        <end position="304"/>
    </location>
</feature>
<protein>
    <submittedName>
        <fullName evidence="3">Xanthine dehydrogenase family protein molybdopterin-binding subunit</fullName>
    </submittedName>
</protein>
<name>A0A848GZL5_9BURK</name>
<dbReference type="Gene3D" id="3.30.365.10">
    <property type="entry name" value="Aldehyde oxidase/xanthine dehydrogenase, molybdopterin binding domain"/>
    <property type="match status" value="4"/>
</dbReference>
<evidence type="ECO:0000313" key="4">
    <source>
        <dbReference type="Proteomes" id="UP000541185"/>
    </source>
</evidence>
<dbReference type="InterPro" id="IPR046867">
    <property type="entry name" value="AldOxase/xan_DH_MoCoBD2"/>
</dbReference>
<dbReference type="Pfam" id="PF02738">
    <property type="entry name" value="MoCoBD_1"/>
    <property type="match status" value="2"/>
</dbReference>
<dbReference type="GO" id="GO:0016491">
    <property type="term" value="F:oxidoreductase activity"/>
    <property type="evidence" value="ECO:0007669"/>
    <property type="project" value="InterPro"/>
</dbReference>
<evidence type="ECO:0000256" key="1">
    <source>
        <dbReference type="SAM" id="MobiDB-lite"/>
    </source>
</evidence>
<dbReference type="InterPro" id="IPR037165">
    <property type="entry name" value="AldOxase/xan_DH_Mopterin-bd_sf"/>
</dbReference>
<evidence type="ECO:0000259" key="2">
    <source>
        <dbReference type="SMART" id="SM01008"/>
    </source>
</evidence>
<keyword evidence="4" id="KW-1185">Reference proteome</keyword>
<comment type="caution">
    <text evidence="3">The sequence shown here is derived from an EMBL/GenBank/DDBJ whole genome shotgun (WGS) entry which is preliminary data.</text>
</comment>
<proteinExistence type="predicted"/>
<gene>
    <name evidence="3" type="ORF">HHL11_03180</name>
</gene>
<dbReference type="PANTHER" id="PTHR47495">
    <property type="entry name" value="ALDEHYDE DEHYDROGENASE"/>
    <property type="match status" value="1"/>
</dbReference>
<dbReference type="PROSITE" id="PS51318">
    <property type="entry name" value="TAT"/>
    <property type="match status" value="1"/>
</dbReference>
<sequence length="756" mass="80810">MSLQGRPKGEHRSAERAGSPSPTLTRRQVLAGGGALVVAFGLRPAGWAAEAEPPKLPGSLAKLPFLDGWIRIAADGKVTIFSGKAELGQGIKTALVQVAAEELVVEPARITIVTADTAQTADEGYTAGSHSMQDSGTAIRNAAAQVRAIVLGLAAQRLGTPAEQLEIRDGTVIAADGRKVGYGELVSGQELHVQAQPQSPLRSPAKFNVMGHNLPRLDIPAKVTGGVAYVQDLRLPGMVHARVLRPPSPGAQLKALDTAAIEKRPGVLKVVRDGRFVAVIAQKEWQAVTAWKALAAAAQWDESETLPPQATLYRDLLAANKQDIVIAQQGTPFADGGKQVVSGYVRPFQLHGSIGPSCAVAQVNDGMTTVWTHSQGVFPLRKALAELLAQPPEKIRCIHVEGSGCYGHNAADDVAGDAALLAQQVPGKPVRVQWMREDEHMWEPYGPAMVTGARAALDASGAISSWEYEVWSQTHNARPGAAGDLLAGQHIEKAFPPSPPKPGQQPEGAGDRNAIPLYRIPNLKVTHHFLPQYGPIRTSALRGLGAYMNVFSTESFMDELARAAGTDPVAFRLKHLDDPRAQDVVKLAAQQFGWDRFQRTAGRGRGFAFARYKNLAAYAAIACEVELRRDTGELRILRVVAAVDSGEVTSPDGIRNQMEGGIVQSCSWTLGEEVQFDRTRILSRDWGGYPILRFPRVPQSVQVHIIPRPGTPFLGTGEAAQGPMGAALGNALADAGGVRVRQLPLSNERIRTALVA</sequence>
<evidence type="ECO:0000313" key="3">
    <source>
        <dbReference type="EMBL" id="NML42739.1"/>
    </source>
</evidence>
<dbReference type="Pfam" id="PF20256">
    <property type="entry name" value="MoCoBD_2"/>
    <property type="match status" value="2"/>
</dbReference>
<dbReference type="SUPFAM" id="SSF56003">
    <property type="entry name" value="Molybdenum cofactor-binding domain"/>
    <property type="match status" value="2"/>
</dbReference>
<dbReference type="SMART" id="SM01008">
    <property type="entry name" value="Ald_Xan_dh_C"/>
    <property type="match status" value="1"/>
</dbReference>
<feature type="region of interest" description="Disordered" evidence="1">
    <location>
        <begin position="1"/>
        <end position="25"/>
    </location>
</feature>
<dbReference type="AlphaFoldDB" id="A0A848GZL5"/>
<dbReference type="EMBL" id="JABBFX010000001">
    <property type="protein sequence ID" value="NML42739.1"/>
    <property type="molecule type" value="Genomic_DNA"/>
</dbReference>
<dbReference type="InterPro" id="IPR008274">
    <property type="entry name" value="AldOxase/xan_DH_MoCoBD1"/>
</dbReference>
<accession>A0A848GZL5</accession>
<dbReference type="InterPro" id="IPR052516">
    <property type="entry name" value="N-heterocyclic_Hydroxylase"/>
</dbReference>
<dbReference type="InterPro" id="IPR000674">
    <property type="entry name" value="Ald_Oxase/Xan_DH_a/b"/>
</dbReference>
<dbReference type="RefSeq" id="WP_169416992.1">
    <property type="nucleotide sequence ID" value="NZ_JABBFX010000001.1"/>
</dbReference>
<dbReference type="Proteomes" id="UP000541185">
    <property type="component" value="Unassembled WGS sequence"/>
</dbReference>
<dbReference type="Gene3D" id="3.90.1170.50">
    <property type="entry name" value="Aldehyde oxidase/xanthine dehydrogenase, a/b hammerhead"/>
    <property type="match status" value="1"/>
</dbReference>
<feature type="region of interest" description="Disordered" evidence="1">
    <location>
        <begin position="492"/>
        <end position="513"/>
    </location>
</feature>
<dbReference type="InterPro" id="IPR006311">
    <property type="entry name" value="TAT_signal"/>
</dbReference>
<reference evidence="3 4" key="1">
    <citation type="submission" date="2020-04" db="EMBL/GenBank/DDBJ databases">
        <title>Ramlibacter sp. G-1-2-2 isolated from soil.</title>
        <authorList>
            <person name="Dahal R.H."/>
        </authorList>
    </citation>
    <scope>NUCLEOTIDE SEQUENCE [LARGE SCALE GENOMIC DNA]</scope>
    <source>
        <strain evidence="3 4">G-1-2-2</strain>
    </source>
</reference>